<dbReference type="PANTHER" id="PTHR16148:SF23">
    <property type="entry name" value="B BOX-TYPE DOMAIN-CONTAINING PROTEIN-RELATED"/>
    <property type="match status" value="1"/>
</dbReference>
<feature type="region of interest" description="Disordered" evidence="1">
    <location>
        <begin position="172"/>
        <end position="240"/>
    </location>
</feature>
<keyword evidence="4" id="KW-1185">Reference proteome</keyword>
<dbReference type="PANTHER" id="PTHR16148">
    <property type="entry name" value="NF-KAPPA-B-REPRESSING FACTOR-RELATED"/>
    <property type="match status" value="1"/>
</dbReference>
<feature type="transmembrane region" description="Helical" evidence="2">
    <location>
        <begin position="60"/>
        <end position="78"/>
    </location>
</feature>
<keyword evidence="2" id="KW-1133">Transmembrane helix</keyword>
<reference evidence="3 4" key="1">
    <citation type="journal article" date="2021" name="Elife">
        <title>Chloroplast acquisition without the gene transfer in kleptoplastic sea slugs, Plakobranchus ocellatus.</title>
        <authorList>
            <person name="Maeda T."/>
            <person name="Takahashi S."/>
            <person name="Yoshida T."/>
            <person name="Shimamura S."/>
            <person name="Takaki Y."/>
            <person name="Nagai Y."/>
            <person name="Toyoda A."/>
            <person name="Suzuki Y."/>
            <person name="Arimoto A."/>
            <person name="Ishii H."/>
            <person name="Satoh N."/>
            <person name="Nishiyama T."/>
            <person name="Hasebe M."/>
            <person name="Maruyama T."/>
            <person name="Minagawa J."/>
            <person name="Obokata J."/>
            <person name="Shigenobu S."/>
        </authorList>
    </citation>
    <scope>NUCLEOTIDE SEQUENCE [LARGE SCALE GENOMIC DNA]</scope>
</reference>
<evidence type="ECO:0000313" key="3">
    <source>
        <dbReference type="EMBL" id="GFO10952.1"/>
    </source>
</evidence>
<feature type="region of interest" description="Disordered" evidence="1">
    <location>
        <begin position="87"/>
        <end position="146"/>
    </location>
</feature>
<keyword evidence="2" id="KW-0472">Membrane</keyword>
<comment type="caution">
    <text evidence="3">The sequence shown here is derived from an EMBL/GenBank/DDBJ whole genome shotgun (WGS) entry which is preliminary data.</text>
</comment>
<gene>
    <name evidence="3" type="ORF">PoB_003745700</name>
</gene>
<dbReference type="Proteomes" id="UP000735302">
    <property type="component" value="Unassembled WGS sequence"/>
</dbReference>
<feature type="compositionally biased region" description="Basic and acidic residues" evidence="1">
    <location>
        <begin position="119"/>
        <end position="138"/>
    </location>
</feature>
<feature type="compositionally biased region" description="Low complexity" evidence="1">
    <location>
        <begin position="199"/>
        <end position="224"/>
    </location>
</feature>
<feature type="region of interest" description="Disordered" evidence="1">
    <location>
        <begin position="22"/>
        <end position="55"/>
    </location>
</feature>
<protein>
    <submittedName>
        <fullName evidence="3">Uncharacterized protein</fullName>
    </submittedName>
</protein>
<sequence>MKITTKARKPFMITVAPTVLPSSPIPQSIVDEQNSTNSTTNGDDGAPTPSGESTSFFEKMLGPAILAIAAICVMGFVAKKTFFKTAPDARSQQTEIERSGSDAVRPKSPSSKSSLKWGRSGEEMTVEKNGSHSVDAEKPSTSVSSNVTAPHCCVCSFTLSVCKLNSAIFTGGTKNNNNSYNNNNINNNNNNNNDEDDNNNNNNNNNNSNNNKNNNNNNNNNNNINRKKKQTKNQQQQQKP</sequence>
<dbReference type="EMBL" id="BLXT01004214">
    <property type="protein sequence ID" value="GFO10952.1"/>
    <property type="molecule type" value="Genomic_DNA"/>
</dbReference>
<feature type="compositionally biased region" description="Low complexity" evidence="1">
    <location>
        <begin position="175"/>
        <end position="192"/>
    </location>
</feature>
<organism evidence="3 4">
    <name type="scientific">Plakobranchus ocellatus</name>
    <dbReference type="NCBI Taxonomy" id="259542"/>
    <lineage>
        <taxon>Eukaryota</taxon>
        <taxon>Metazoa</taxon>
        <taxon>Spiralia</taxon>
        <taxon>Lophotrochozoa</taxon>
        <taxon>Mollusca</taxon>
        <taxon>Gastropoda</taxon>
        <taxon>Heterobranchia</taxon>
        <taxon>Euthyneura</taxon>
        <taxon>Panpulmonata</taxon>
        <taxon>Sacoglossa</taxon>
        <taxon>Placobranchoidea</taxon>
        <taxon>Plakobranchidae</taxon>
        <taxon>Plakobranchus</taxon>
    </lineage>
</organism>
<evidence type="ECO:0000256" key="1">
    <source>
        <dbReference type="SAM" id="MobiDB-lite"/>
    </source>
</evidence>
<feature type="compositionally biased region" description="Polar residues" evidence="1">
    <location>
        <begin position="30"/>
        <end position="42"/>
    </location>
</feature>
<accession>A0AAV4AVI2</accession>
<evidence type="ECO:0000256" key="2">
    <source>
        <dbReference type="SAM" id="Phobius"/>
    </source>
</evidence>
<evidence type="ECO:0000313" key="4">
    <source>
        <dbReference type="Proteomes" id="UP000735302"/>
    </source>
</evidence>
<name>A0AAV4AVI2_9GAST</name>
<dbReference type="AlphaFoldDB" id="A0AAV4AVI2"/>
<keyword evidence="2" id="KW-0812">Transmembrane</keyword>
<proteinExistence type="predicted"/>